<feature type="region of interest" description="Disordered" evidence="2">
    <location>
        <begin position="208"/>
        <end position="245"/>
    </location>
</feature>
<protein>
    <submittedName>
        <fullName evidence="3">Uncharacterized protein</fullName>
    </submittedName>
</protein>
<reference evidence="3 4" key="1">
    <citation type="submission" date="2017-12" db="EMBL/GenBank/DDBJ databases">
        <title>Hemimetabolous genomes reveal molecular basis of termite eusociality.</title>
        <authorList>
            <person name="Harrison M.C."/>
            <person name="Jongepier E."/>
            <person name="Robertson H.M."/>
            <person name="Arning N."/>
            <person name="Bitard-Feildel T."/>
            <person name="Chao H."/>
            <person name="Childers C.P."/>
            <person name="Dinh H."/>
            <person name="Doddapaneni H."/>
            <person name="Dugan S."/>
            <person name="Gowin J."/>
            <person name="Greiner C."/>
            <person name="Han Y."/>
            <person name="Hu H."/>
            <person name="Hughes D.S.T."/>
            <person name="Huylmans A.-K."/>
            <person name="Kemena C."/>
            <person name="Kremer L.P.M."/>
            <person name="Lee S.L."/>
            <person name="Lopez-Ezquerra A."/>
            <person name="Mallet L."/>
            <person name="Monroy-Kuhn J.M."/>
            <person name="Moser A."/>
            <person name="Murali S.C."/>
            <person name="Muzny D.M."/>
            <person name="Otani S."/>
            <person name="Piulachs M.-D."/>
            <person name="Poelchau M."/>
            <person name="Qu J."/>
            <person name="Schaub F."/>
            <person name="Wada-Katsumata A."/>
            <person name="Worley K.C."/>
            <person name="Xie Q."/>
            <person name="Ylla G."/>
            <person name="Poulsen M."/>
            <person name="Gibbs R.A."/>
            <person name="Schal C."/>
            <person name="Richards S."/>
            <person name="Belles X."/>
            <person name="Korb J."/>
            <person name="Bornberg-Bauer E."/>
        </authorList>
    </citation>
    <scope>NUCLEOTIDE SEQUENCE [LARGE SCALE GENOMIC DNA]</scope>
    <source>
        <tissue evidence="3">Whole body</tissue>
    </source>
</reference>
<feature type="compositionally biased region" description="Basic and acidic residues" evidence="2">
    <location>
        <begin position="208"/>
        <end position="224"/>
    </location>
</feature>
<sequence>MISECSLLTETITTTAVSNDVISEPVLLTETATTIENNVITECGLLTETVTVVATDVISEPDLSTETTTAVSEVKSFVQPSDALLNNPDVMPQFSEELADTCSDALEKPVVFTDDGQVSVEGFDSGVRMPETALQNFSLSNEVVLEDINIPITELPARGICHNSFTAELIVQEFKPSYYLCRDAEIYWQEKVARELKQVPFTLLESQEKHEMKHSPEKPLEGKEAVPVTTTEQHKSEAQLDESSRKRHDFEVPVYDMHILLDTERRWHEFKTVALLREQETVSEKAESAVSHAEKEVSESTKEHYVKTQVINPDSPTQSVKETVLPETLTNISKKFAEAEIRGSNSVLDTNRPQVPFCQNTEEVTKVVEEQYIDIPNSTPDLQGSTEFMEDRNTQFSSPETHETQLKPDGIGFSFATKREKAELPFNLYKENVWLESFKFLDAEREWRALHSEVSSKELAFEEDSAGIGTIDVLKSLESARSGDISDGELLQQQQQIEIMDVKFDTSGTLKLESADIPSSQDASQELEMKLVSELPEDSRDISSSLVMPQDQELRAVSCELTKESTDHISQSQDVSQQPKLKSSSELTEDEIQFVLHQDHRADKSNCRYDIVGIHDAVRQHQEQVESELENGFEDKAQLKQKEVKIQGVPEGYCA</sequence>
<keyword evidence="4" id="KW-1185">Reference proteome</keyword>
<feature type="non-terminal residue" evidence="3">
    <location>
        <position position="655"/>
    </location>
</feature>
<dbReference type="Proteomes" id="UP000235965">
    <property type="component" value="Unassembled WGS sequence"/>
</dbReference>
<feature type="compositionally biased region" description="Basic and acidic residues" evidence="2">
    <location>
        <begin position="232"/>
        <end position="245"/>
    </location>
</feature>
<accession>A0A2J7PKA6</accession>
<evidence type="ECO:0000256" key="2">
    <source>
        <dbReference type="SAM" id="MobiDB-lite"/>
    </source>
</evidence>
<gene>
    <name evidence="3" type="ORF">B7P43_G00883</name>
</gene>
<dbReference type="EMBL" id="NEVH01024940">
    <property type="protein sequence ID" value="PNF16773.1"/>
    <property type="molecule type" value="Genomic_DNA"/>
</dbReference>
<feature type="compositionally biased region" description="Polar residues" evidence="2">
    <location>
        <begin position="568"/>
        <end position="586"/>
    </location>
</feature>
<name>A0A2J7PKA6_9NEOP</name>
<proteinExistence type="predicted"/>
<keyword evidence="1" id="KW-0175">Coiled coil</keyword>
<organism evidence="3 4">
    <name type="scientific">Cryptotermes secundus</name>
    <dbReference type="NCBI Taxonomy" id="105785"/>
    <lineage>
        <taxon>Eukaryota</taxon>
        <taxon>Metazoa</taxon>
        <taxon>Ecdysozoa</taxon>
        <taxon>Arthropoda</taxon>
        <taxon>Hexapoda</taxon>
        <taxon>Insecta</taxon>
        <taxon>Pterygota</taxon>
        <taxon>Neoptera</taxon>
        <taxon>Polyneoptera</taxon>
        <taxon>Dictyoptera</taxon>
        <taxon>Blattodea</taxon>
        <taxon>Blattoidea</taxon>
        <taxon>Termitoidae</taxon>
        <taxon>Kalotermitidae</taxon>
        <taxon>Cryptotermitinae</taxon>
        <taxon>Cryptotermes</taxon>
    </lineage>
</organism>
<evidence type="ECO:0000313" key="4">
    <source>
        <dbReference type="Proteomes" id="UP000235965"/>
    </source>
</evidence>
<feature type="region of interest" description="Disordered" evidence="2">
    <location>
        <begin position="565"/>
        <end position="586"/>
    </location>
</feature>
<dbReference type="OrthoDB" id="6538186at2759"/>
<evidence type="ECO:0000313" key="3">
    <source>
        <dbReference type="EMBL" id="PNF16773.1"/>
    </source>
</evidence>
<dbReference type="AlphaFoldDB" id="A0A2J7PKA6"/>
<evidence type="ECO:0000256" key="1">
    <source>
        <dbReference type="SAM" id="Coils"/>
    </source>
</evidence>
<comment type="caution">
    <text evidence="3">The sequence shown here is derived from an EMBL/GenBank/DDBJ whole genome shotgun (WGS) entry which is preliminary data.</text>
</comment>
<feature type="coiled-coil region" evidence="1">
    <location>
        <begin position="276"/>
        <end position="303"/>
    </location>
</feature>